<evidence type="ECO:0000256" key="7">
    <source>
        <dbReference type="RuleBase" id="RU003879"/>
    </source>
</evidence>
<keyword evidence="6 8" id="KW-0472">Membrane</keyword>
<dbReference type="EMBL" id="CP001013">
    <property type="protein sequence ID" value="ACB35207.1"/>
    <property type="molecule type" value="Genomic_DNA"/>
</dbReference>
<evidence type="ECO:0000256" key="8">
    <source>
        <dbReference type="SAM" id="Phobius"/>
    </source>
</evidence>
<keyword evidence="10" id="KW-1185">Reference proteome</keyword>
<keyword evidence="7" id="KW-0653">Protein transport</keyword>
<keyword evidence="4 7" id="KW-0812">Transmembrane</keyword>
<keyword evidence="7" id="KW-0813">Transport</keyword>
<proteinExistence type="inferred from homology"/>
<gene>
    <name evidence="9" type="ordered locus">Lcho_2942</name>
</gene>
<protein>
    <submittedName>
        <fullName evidence="9">Biopolymer transport protein ExbD/TolR</fullName>
    </submittedName>
</protein>
<accession>B1XYG2</accession>
<dbReference type="InterPro" id="IPR003400">
    <property type="entry name" value="ExbD"/>
</dbReference>
<comment type="subcellular location">
    <subcellularLocation>
        <location evidence="1">Cell membrane</location>
        <topology evidence="1">Single-pass membrane protein</topology>
    </subcellularLocation>
    <subcellularLocation>
        <location evidence="7">Cell membrane</location>
        <topology evidence="7">Single-pass type II membrane protein</topology>
    </subcellularLocation>
</comment>
<dbReference type="PANTHER" id="PTHR30558:SF7">
    <property type="entry name" value="TOL-PAL SYSTEM PROTEIN TOLR"/>
    <property type="match status" value="1"/>
</dbReference>
<dbReference type="HOGENOM" id="CLU_085305_1_3_4"/>
<reference evidence="9 10" key="1">
    <citation type="submission" date="2008-03" db="EMBL/GenBank/DDBJ databases">
        <title>Complete sequence of Leptothrix cholodnii SP-6.</title>
        <authorList>
            <consortium name="US DOE Joint Genome Institute"/>
            <person name="Copeland A."/>
            <person name="Lucas S."/>
            <person name="Lapidus A."/>
            <person name="Glavina del Rio T."/>
            <person name="Dalin E."/>
            <person name="Tice H."/>
            <person name="Bruce D."/>
            <person name="Goodwin L."/>
            <person name="Pitluck S."/>
            <person name="Chertkov O."/>
            <person name="Brettin T."/>
            <person name="Detter J.C."/>
            <person name="Han C."/>
            <person name="Kuske C.R."/>
            <person name="Schmutz J."/>
            <person name="Larimer F."/>
            <person name="Land M."/>
            <person name="Hauser L."/>
            <person name="Kyrpides N."/>
            <person name="Lykidis A."/>
            <person name="Emerson D."/>
            <person name="Richardson P."/>
        </authorList>
    </citation>
    <scope>NUCLEOTIDE SEQUENCE [LARGE SCALE GENOMIC DNA]</scope>
    <source>
        <strain evidence="10">ATCC 51168 / LMG 8142 / SP-6</strain>
    </source>
</reference>
<evidence type="ECO:0000256" key="5">
    <source>
        <dbReference type="ARBA" id="ARBA00022989"/>
    </source>
</evidence>
<dbReference type="Gene3D" id="3.30.420.270">
    <property type="match status" value="1"/>
</dbReference>
<evidence type="ECO:0000313" key="9">
    <source>
        <dbReference type="EMBL" id="ACB35207.1"/>
    </source>
</evidence>
<dbReference type="PANTHER" id="PTHR30558">
    <property type="entry name" value="EXBD MEMBRANE COMPONENT OF PMF-DRIVEN MACROMOLECULE IMPORT SYSTEM"/>
    <property type="match status" value="1"/>
</dbReference>
<organism evidence="9 10">
    <name type="scientific">Leptothrix cholodnii (strain ATCC 51168 / LMG 8142 / SP-6)</name>
    <name type="common">Leptothrix discophora (strain SP-6)</name>
    <dbReference type="NCBI Taxonomy" id="395495"/>
    <lineage>
        <taxon>Bacteria</taxon>
        <taxon>Pseudomonadati</taxon>
        <taxon>Pseudomonadota</taxon>
        <taxon>Betaproteobacteria</taxon>
        <taxon>Burkholderiales</taxon>
        <taxon>Sphaerotilaceae</taxon>
        <taxon>Leptothrix</taxon>
    </lineage>
</organism>
<evidence type="ECO:0000256" key="4">
    <source>
        <dbReference type="ARBA" id="ARBA00022692"/>
    </source>
</evidence>
<keyword evidence="3" id="KW-1003">Cell membrane</keyword>
<evidence type="ECO:0000256" key="2">
    <source>
        <dbReference type="ARBA" id="ARBA00005811"/>
    </source>
</evidence>
<dbReference type="OrthoDB" id="9798629at2"/>
<evidence type="ECO:0000256" key="6">
    <source>
        <dbReference type="ARBA" id="ARBA00023136"/>
    </source>
</evidence>
<dbReference type="STRING" id="395495.Lcho_2942"/>
<dbReference type="AlphaFoldDB" id="B1XYG2"/>
<keyword evidence="5 8" id="KW-1133">Transmembrane helix</keyword>
<comment type="similarity">
    <text evidence="2 7">Belongs to the ExbD/TolR family.</text>
</comment>
<dbReference type="eggNOG" id="COG0848">
    <property type="taxonomic scope" value="Bacteria"/>
</dbReference>
<evidence type="ECO:0000256" key="1">
    <source>
        <dbReference type="ARBA" id="ARBA00004162"/>
    </source>
</evidence>
<dbReference type="GO" id="GO:0022857">
    <property type="term" value="F:transmembrane transporter activity"/>
    <property type="evidence" value="ECO:0007669"/>
    <property type="project" value="InterPro"/>
</dbReference>
<dbReference type="GO" id="GO:0005886">
    <property type="term" value="C:plasma membrane"/>
    <property type="evidence" value="ECO:0007669"/>
    <property type="project" value="UniProtKB-SubCell"/>
</dbReference>
<dbReference type="KEGG" id="lch:Lcho_2942"/>
<dbReference type="Proteomes" id="UP000001693">
    <property type="component" value="Chromosome"/>
</dbReference>
<dbReference type="GO" id="GO:0015031">
    <property type="term" value="P:protein transport"/>
    <property type="evidence" value="ECO:0007669"/>
    <property type="project" value="UniProtKB-KW"/>
</dbReference>
<dbReference type="Pfam" id="PF02472">
    <property type="entry name" value="ExbD"/>
    <property type="match status" value="1"/>
</dbReference>
<evidence type="ECO:0000256" key="3">
    <source>
        <dbReference type="ARBA" id="ARBA00022475"/>
    </source>
</evidence>
<name>B1XYG2_LEPCP</name>
<dbReference type="RefSeq" id="WP_012347961.1">
    <property type="nucleotide sequence ID" value="NC_010524.1"/>
</dbReference>
<sequence>MAALASRGSRRRTINEINMVPFIDVMLVLLIIFMVSAPLMTPGVIDLPSIGQAQRQPDKVIEVIIDSAEMLRLKVSGPPGSAGAGTPADKAGSEGERIALRQLSPRVKALQGGSNQVPVIISADKGVKYEAVVRIMDTLQKAGVARVGLAVRTTGT</sequence>
<evidence type="ECO:0000313" key="10">
    <source>
        <dbReference type="Proteomes" id="UP000001693"/>
    </source>
</evidence>
<feature type="transmembrane region" description="Helical" evidence="8">
    <location>
        <begin position="20"/>
        <end position="40"/>
    </location>
</feature>